<feature type="compositionally biased region" description="Basic and acidic residues" evidence="1">
    <location>
        <begin position="215"/>
        <end position="230"/>
    </location>
</feature>
<dbReference type="Proteomes" id="UP000813462">
    <property type="component" value="Unassembled WGS sequence"/>
</dbReference>
<dbReference type="EMBL" id="JAEACU010000011">
    <property type="protein sequence ID" value="KAH7514685.1"/>
    <property type="molecule type" value="Genomic_DNA"/>
</dbReference>
<dbReference type="GO" id="GO:0009706">
    <property type="term" value="C:chloroplast inner membrane"/>
    <property type="evidence" value="ECO:0007669"/>
    <property type="project" value="TreeGrafter"/>
</dbReference>
<comment type="caution">
    <text evidence="2">The sequence shown here is derived from an EMBL/GenBank/DDBJ whole genome shotgun (WGS) entry which is preliminary data.</text>
</comment>
<dbReference type="GO" id="GO:0045037">
    <property type="term" value="P:protein import into chloroplast stroma"/>
    <property type="evidence" value="ECO:0007669"/>
    <property type="project" value="TreeGrafter"/>
</dbReference>
<gene>
    <name evidence="2" type="ORF">FEM48_Zijuj11G0116100</name>
</gene>
<name>A0A978UIQ4_ZIZJJ</name>
<dbReference type="PANTHER" id="PTHR37755:SF1">
    <property type="entry name" value="PROTEIN TIC 56, CHLOROPLASTIC"/>
    <property type="match status" value="1"/>
</dbReference>
<accession>A0A978UIQ4</accession>
<evidence type="ECO:0000313" key="2">
    <source>
        <dbReference type="EMBL" id="KAH7514685.1"/>
    </source>
</evidence>
<dbReference type="InterPro" id="IPR037471">
    <property type="entry name" value="TIC56"/>
</dbReference>
<proteinExistence type="predicted"/>
<protein>
    <submittedName>
        <fullName evidence="2">Uncharacterized protein</fullName>
    </submittedName>
</protein>
<dbReference type="PANTHER" id="PTHR37755">
    <property type="entry name" value="PROTEIN TIC 56, CHLOROPLASTIC"/>
    <property type="match status" value="1"/>
</dbReference>
<dbReference type="AlphaFoldDB" id="A0A978UIQ4"/>
<sequence>MKFFIMQHHLQGGASDQSATPAINKNSPLRVKKLKDKNKAEVQAQPFSLLCFARLSQVSPYPFPSPSKTFSGISLSPFSHHFRFAREISSFHLTTHFSIASIPRNSIIPKFKLNLSSLQHTISAFYKIFSLSHPFVRAVRSPLTLVSALNYSYKSYKPLPMASINFNPFESWFNKPPRPLPPINLLSLTQSVFLRTQTPSKFASISTSDLFKGPKQPENKKSDQPESEPERGAYSKMLAQFYWECENLPDYRDTLEVEKILNEDPVFGKKENPTEEEIREIEEFWEEFRANPVVQFLAQAELIADTVK</sequence>
<evidence type="ECO:0000313" key="3">
    <source>
        <dbReference type="Proteomes" id="UP000813462"/>
    </source>
</evidence>
<reference evidence="2" key="1">
    <citation type="journal article" date="2021" name="Front. Plant Sci.">
        <title>Chromosome-Scale Genome Assembly for Chinese Sour Jujube and Insights Into Its Genome Evolution and Domestication Signature.</title>
        <authorList>
            <person name="Shen L.-Y."/>
            <person name="Luo H."/>
            <person name="Wang X.-L."/>
            <person name="Wang X.-M."/>
            <person name="Qiu X.-J."/>
            <person name="Liu H."/>
            <person name="Zhou S.-S."/>
            <person name="Jia K.-H."/>
            <person name="Nie S."/>
            <person name="Bao Y.-T."/>
            <person name="Zhang R.-G."/>
            <person name="Yun Q.-Z."/>
            <person name="Chai Y.-H."/>
            <person name="Lu J.-Y."/>
            <person name="Li Y."/>
            <person name="Zhao S.-W."/>
            <person name="Mao J.-F."/>
            <person name="Jia S.-G."/>
            <person name="Mao Y.-M."/>
        </authorList>
    </citation>
    <scope>NUCLEOTIDE SEQUENCE</scope>
    <source>
        <strain evidence="2">AT0</strain>
        <tissue evidence="2">Leaf</tissue>
    </source>
</reference>
<evidence type="ECO:0000256" key="1">
    <source>
        <dbReference type="SAM" id="MobiDB-lite"/>
    </source>
</evidence>
<organism evidence="2 3">
    <name type="scientific">Ziziphus jujuba var. spinosa</name>
    <dbReference type="NCBI Taxonomy" id="714518"/>
    <lineage>
        <taxon>Eukaryota</taxon>
        <taxon>Viridiplantae</taxon>
        <taxon>Streptophyta</taxon>
        <taxon>Embryophyta</taxon>
        <taxon>Tracheophyta</taxon>
        <taxon>Spermatophyta</taxon>
        <taxon>Magnoliopsida</taxon>
        <taxon>eudicotyledons</taxon>
        <taxon>Gunneridae</taxon>
        <taxon>Pentapetalae</taxon>
        <taxon>rosids</taxon>
        <taxon>fabids</taxon>
        <taxon>Rosales</taxon>
        <taxon>Rhamnaceae</taxon>
        <taxon>Paliureae</taxon>
        <taxon>Ziziphus</taxon>
    </lineage>
</organism>
<feature type="region of interest" description="Disordered" evidence="1">
    <location>
        <begin position="207"/>
        <end position="230"/>
    </location>
</feature>